<dbReference type="EMBL" id="LT629804">
    <property type="protein sequence ID" value="SDU77653.1"/>
    <property type="molecule type" value="Genomic_DNA"/>
</dbReference>
<keyword evidence="2" id="KW-1185">Reference proteome</keyword>
<dbReference type="PANTHER" id="PTHR37816:SF1">
    <property type="entry name" value="TOXIN"/>
    <property type="match status" value="1"/>
</dbReference>
<dbReference type="Proteomes" id="UP000214355">
    <property type="component" value="Chromosome I"/>
</dbReference>
<dbReference type="OrthoDB" id="3199600at2"/>
<dbReference type="RefSeq" id="WP_157672837.1">
    <property type="nucleotide sequence ID" value="NZ_JABAPK010000003.1"/>
</dbReference>
<dbReference type="SUPFAM" id="SSF52540">
    <property type="entry name" value="P-loop containing nucleoside triphosphate hydrolases"/>
    <property type="match status" value="1"/>
</dbReference>
<protein>
    <submittedName>
        <fullName evidence="1">Adenylate kinase</fullName>
    </submittedName>
</protein>
<keyword evidence="1" id="KW-0418">Kinase</keyword>
<keyword evidence="1" id="KW-0808">Transferase</keyword>
<reference evidence="2" key="1">
    <citation type="submission" date="2016-10" db="EMBL/GenBank/DDBJ databases">
        <authorList>
            <person name="Varghese N."/>
            <person name="Submissions S."/>
        </authorList>
    </citation>
    <scope>NUCLEOTIDE SEQUENCE [LARGE SCALE GENOMIC DNA]</scope>
    <source>
        <strain evidence="2">DSM 10002</strain>
    </source>
</reference>
<evidence type="ECO:0000313" key="2">
    <source>
        <dbReference type="Proteomes" id="UP000214355"/>
    </source>
</evidence>
<name>A0A1H2L9H4_9ACTO</name>
<dbReference type="InterPro" id="IPR027417">
    <property type="entry name" value="P-loop_NTPase"/>
</dbReference>
<sequence>MPIAHEHEIVSARRVLFYGVTGSGKSTLAREFAQLRHYPLCLVDEQIGFAPASEAVWQNRDENEMRALADQFTQLPEWVCDSAWGKFKDVIFSRADLLVALDYPRYVSLWRLTKRSIKRVIRREHVCNGNIETWRRLFNSESIIRWHFLSFSRKRQWMREQENRSTGIPVVRLTSPSAAEAFLAAVRVSVTDR</sequence>
<evidence type="ECO:0000313" key="1">
    <source>
        <dbReference type="EMBL" id="SDU77653.1"/>
    </source>
</evidence>
<dbReference type="PANTHER" id="PTHR37816">
    <property type="entry name" value="YALI0E33011P"/>
    <property type="match status" value="1"/>
</dbReference>
<proteinExistence type="predicted"/>
<accession>A0A1H2L9H4</accession>
<dbReference type="STRING" id="131112.SAMN04489737_0110"/>
<dbReference type="Gene3D" id="3.40.50.300">
    <property type="entry name" value="P-loop containing nucleotide triphosphate hydrolases"/>
    <property type="match status" value="1"/>
</dbReference>
<dbReference type="AlphaFoldDB" id="A0A1H2L9H4"/>
<dbReference type="GO" id="GO:0016301">
    <property type="term" value="F:kinase activity"/>
    <property type="evidence" value="ECO:0007669"/>
    <property type="project" value="UniProtKB-KW"/>
</dbReference>
<dbReference type="GeneID" id="65345531"/>
<gene>
    <name evidence="1" type="ORF">SAMN04489737_0110</name>
</gene>
<organism evidence="1 2">
    <name type="scientific">Arcanobacterium phocae</name>
    <dbReference type="NCBI Taxonomy" id="131112"/>
    <lineage>
        <taxon>Bacteria</taxon>
        <taxon>Bacillati</taxon>
        <taxon>Actinomycetota</taxon>
        <taxon>Actinomycetes</taxon>
        <taxon>Actinomycetales</taxon>
        <taxon>Actinomycetaceae</taxon>
        <taxon>Arcanobacterium</taxon>
    </lineage>
</organism>
<dbReference type="InterPro" id="IPR052922">
    <property type="entry name" value="Cytidylate_Kinase-2"/>
</dbReference>